<evidence type="ECO:0000313" key="2">
    <source>
        <dbReference type="EMBL" id="MDN3571796.1"/>
    </source>
</evidence>
<feature type="domain" description="Transcription regulator PadR N-terminal" evidence="1">
    <location>
        <begin position="33"/>
        <end position="74"/>
    </location>
</feature>
<evidence type="ECO:0000259" key="1">
    <source>
        <dbReference type="Pfam" id="PF03551"/>
    </source>
</evidence>
<name>A0ABT8AQG2_9HYPH</name>
<organism evidence="2 3">
    <name type="scientific">Methylobacterium longum</name>
    <dbReference type="NCBI Taxonomy" id="767694"/>
    <lineage>
        <taxon>Bacteria</taxon>
        <taxon>Pseudomonadati</taxon>
        <taxon>Pseudomonadota</taxon>
        <taxon>Alphaproteobacteria</taxon>
        <taxon>Hyphomicrobiales</taxon>
        <taxon>Methylobacteriaceae</taxon>
        <taxon>Methylobacterium</taxon>
    </lineage>
</organism>
<dbReference type="EMBL" id="JAUFPT010000046">
    <property type="protein sequence ID" value="MDN3571796.1"/>
    <property type="molecule type" value="Genomic_DNA"/>
</dbReference>
<comment type="caution">
    <text evidence="2">The sequence shown here is derived from an EMBL/GenBank/DDBJ whole genome shotgun (WGS) entry which is preliminary data.</text>
</comment>
<sequence length="103" mass="10867">MAVSRPSAQILSYLATAPVADTSGAAISKATGIGAIYPELAALENGGLIVGAWEEGKSPRRRLYRLTAAGRQQVGAMSPLQEQPRSSAGNWFWSRFVAPFFGG</sequence>
<dbReference type="SUPFAM" id="SSF46785">
    <property type="entry name" value="Winged helix' DNA-binding domain"/>
    <property type="match status" value="1"/>
</dbReference>
<dbReference type="Gene3D" id="1.10.10.10">
    <property type="entry name" value="Winged helix-like DNA-binding domain superfamily/Winged helix DNA-binding domain"/>
    <property type="match status" value="1"/>
</dbReference>
<accession>A0ABT8AQG2</accession>
<protein>
    <submittedName>
        <fullName evidence="2">PadR family transcriptional regulator</fullName>
    </submittedName>
</protein>
<keyword evidence="3" id="KW-1185">Reference proteome</keyword>
<dbReference type="RefSeq" id="WP_238291810.1">
    <property type="nucleotide sequence ID" value="NZ_BPQS01000046.1"/>
</dbReference>
<dbReference type="InterPro" id="IPR036390">
    <property type="entry name" value="WH_DNA-bd_sf"/>
</dbReference>
<dbReference type="Pfam" id="PF03551">
    <property type="entry name" value="PadR"/>
    <property type="match status" value="1"/>
</dbReference>
<proteinExistence type="predicted"/>
<reference evidence="3" key="1">
    <citation type="journal article" date="2019" name="Int. J. Syst. Evol. Microbiol.">
        <title>The Global Catalogue of Microorganisms (GCM) 10K type strain sequencing project: providing services to taxonomists for standard genome sequencing and annotation.</title>
        <authorList>
            <consortium name="The Broad Institute Genomics Platform"/>
            <consortium name="The Broad Institute Genome Sequencing Center for Infectious Disease"/>
            <person name="Wu L."/>
            <person name="Ma J."/>
        </authorList>
    </citation>
    <scope>NUCLEOTIDE SEQUENCE [LARGE SCALE GENOMIC DNA]</scope>
    <source>
        <strain evidence="3">CECT 7806</strain>
    </source>
</reference>
<dbReference type="InterPro" id="IPR036388">
    <property type="entry name" value="WH-like_DNA-bd_sf"/>
</dbReference>
<evidence type="ECO:0000313" key="3">
    <source>
        <dbReference type="Proteomes" id="UP001244297"/>
    </source>
</evidence>
<gene>
    <name evidence="2" type="ORF">QWZ18_14320</name>
</gene>
<dbReference type="Proteomes" id="UP001244297">
    <property type="component" value="Unassembled WGS sequence"/>
</dbReference>
<dbReference type="InterPro" id="IPR005149">
    <property type="entry name" value="Tscrpt_reg_PadR_N"/>
</dbReference>